<dbReference type="InterPro" id="IPR050204">
    <property type="entry name" value="AraC_XylS_family_regulators"/>
</dbReference>
<dbReference type="Proteomes" id="UP001344251">
    <property type="component" value="Chromosome"/>
</dbReference>
<dbReference type="InterPro" id="IPR035418">
    <property type="entry name" value="AraC-bd_2"/>
</dbReference>
<proteinExistence type="predicted"/>
<reference evidence="5 6" key="1">
    <citation type="submission" date="2022-10" db="EMBL/GenBank/DDBJ databases">
        <title>The complete genomes of actinobacterial strains from the NBC collection.</title>
        <authorList>
            <person name="Joergensen T.S."/>
            <person name="Alvarez Arevalo M."/>
            <person name="Sterndorff E.B."/>
            <person name="Faurdal D."/>
            <person name="Vuksanovic O."/>
            <person name="Mourched A.-S."/>
            <person name="Charusanti P."/>
            <person name="Shaw S."/>
            <person name="Blin K."/>
            <person name="Weber T."/>
        </authorList>
    </citation>
    <scope>NUCLEOTIDE SEQUENCE [LARGE SCALE GENOMIC DNA]</scope>
    <source>
        <strain evidence="5 6">NBC 01774</strain>
    </source>
</reference>
<dbReference type="Pfam" id="PF14525">
    <property type="entry name" value="AraC_binding_2"/>
    <property type="match status" value="1"/>
</dbReference>
<dbReference type="InterPro" id="IPR009057">
    <property type="entry name" value="Homeodomain-like_sf"/>
</dbReference>
<dbReference type="Gene3D" id="1.10.10.60">
    <property type="entry name" value="Homeodomain-like"/>
    <property type="match status" value="1"/>
</dbReference>
<evidence type="ECO:0000256" key="3">
    <source>
        <dbReference type="ARBA" id="ARBA00023163"/>
    </source>
</evidence>
<evidence type="ECO:0000256" key="1">
    <source>
        <dbReference type="ARBA" id="ARBA00023015"/>
    </source>
</evidence>
<dbReference type="PANTHER" id="PTHR46796:SF6">
    <property type="entry name" value="ARAC SUBFAMILY"/>
    <property type="match status" value="1"/>
</dbReference>
<dbReference type="RefSeq" id="WP_326615866.1">
    <property type="nucleotide sequence ID" value="NZ_CP109106.1"/>
</dbReference>
<keyword evidence="1" id="KW-0805">Transcription regulation</keyword>
<evidence type="ECO:0000256" key="2">
    <source>
        <dbReference type="ARBA" id="ARBA00023125"/>
    </source>
</evidence>
<dbReference type="InterPro" id="IPR020449">
    <property type="entry name" value="Tscrpt_reg_AraC-type_HTH"/>
</dbReference>
<organism evidence="5 6">
    <name type="scientific">Streptomyces decoyicus</name>
    <dbReference type="NCBI Taxonomy" id="249567"/>
    <lineage>
        <taxon>Bacteria</taxon>
        <taxon>Bacillati</taxon>
        <taxon>Actinomycetota</taxon>
        <taxon>Actinomycetes</taxon>
        <taxon>Kitasatosporales</taxon>
        <taxon>Streptomycetaceae</taxon>
        <taxon>Streptomyces</taxon>
    </lineage>
</organism>
<evidence type="ECO:0000259" key="4">
    <source>
        <dbReference type="PROSITE" id="PS01124"/>
    </source>
</evidence>
<dbReference type="PROSITE" id="PS01124">
    <property type="entry name" value="HTH_ARAC_FAMILY_2"/>
    <property type="match status" value="1"/>
</dbReference>
<gene>
    <name evidence="5" type="ORF">OG863_01385</name>
</gene>
<keyword evidence="3" id="KW-0804">Transcription</keyword>
<evidence type="ECO:0000313" key="5">
    <source>
        <dbReference type="EMBL" id="WSB66726.1"/>
    </source>
</evidence>
<dbReference type="SMART" id="SM00342">
    <property type="entry name" value="HTH_ARAC"/>
    <property type="match status" value="1"/>
</dbReference>
<dbReference type="Pfam" id="PF12833">
    <property type="entry name" value="HTH_18"/>
    <property type="match status" value="1"/>
</dbReference>
<keyword evidence="2" id="KW-0238">DNA-binding</keyword>
<feature type="domain" description="HTH araC/xylS-type" evidence="4">
    <location>
        <begin position="226"/>
        <end position="327"/>
    </location>
</feature>
<dbReference type="PANTHER" id="PTHR46796">
    <property type="entry name" value="HTH-TYPE TRANSCRIPTIONAL ACTIVATOR RHAS-RELATED"/>
    <property type="match status" value="1"/>
</dbReference>
<name>A0ABZ1F949_9ACTN</name>
<dbReference type="InterPro" id="IPR018060">
    <property type="entry name" value="HTH_AraC"/>
</dbReference>
<dbReference type="PRINTS" id="PR00032">
    <property type="entry name" value="HTHARAC"/>
</dbReference>
<dbReference type="SUPFAM" id="SSF46689">
    <property type="entry name" value="Homeodomain-like"/>
    <property type="match status" value="1"/>
</dbReference>
<sequence>MSHTMVTPSPVLSLSNDLLTERDRFGWYVDRVREGIAPFTLTTPHARDFPARVMSADLGTAQLATFSFPPLGAVRTWRHIRRDDPETYHLALIRRGLVLVHQRRHEAVVQAGGMVLFDSSHPLDAEFQDARGTPMVTMLRLPRAALALPQDQADRLLSRPLSPRGATGSLLRQLLYSTLGRLAGQDQAESYRLGTIAVDLVAAFLAGHLDAAGALPAETRRRELMAQIGGFIEANLGDPGLCPAVIAARHHVSVRTLHELFRTEPEAVMATVRRHRLERCRADLADPVLRARPIAALAARWGFLSPAEFSRVFRRTYGATPSQFRYEVSAMHDPH</sequence>
<keyword evidence="6" id="KW-1185">Reference proteome</keyword>
<protein>
    <submittedName>
        <fullName evidence="5">Helix-turn-helix domain-containing protein</fullName>
    </submittedName>
</protein>
<dbReference type="EMBL" id="CP109106">
    <property type="protein sequence ID" value="WSB66726.1"/>
    <property type="molecule type" value="Genomic_DNA"/>
</dbReference>
<accession>A0ABZ1F949</accession>
<evidence type="ECO:0000313" key="6">
    <source>
        <dbReference type="Proteomes" id="UP001344251"/>
    </source>
</evidence>